<accession>A0A1B2FE18</accession>
<dbReference type="EMBL" id="CP016634">
    <property type="protein sequence ID" value="ANY90460.1"/>
    <property type="molecule type" value="Genomic_DNA"/>
</dbReference>
<proteinExistence type="predicted"/>
<dbReference type="RefSeq" id="WP_099594066.1">
    <property type="nucleotide sequence ID" value="NZ_CP016634.1"/>
</dbReference>
<name>A0A1B2FE18_PSEPU</name>
<dbReference type="AlphaFoldDB" id="A0A1B2FE18"/>
<reference evidence="1" key="1">
    <citation type="submission" date="2016-07" db="EMBL/GenBank/DDBJ databases">
        <title>New class B carbapenemase carried by novel plasmid in Pseudomonas putida enviromental strain in eastern Amazonia.</title>
        <authorList>
            <person name="Souza C.O."/>
            <person name="Lima K.V."/>
            <person name="Brasiliense D.M."/>
            <person name="Perez-Chaparro P.J."/>
            <person name="Mamizuka E.M."/>
            <person name="Lima M.O."/>
            <person name="Lima L.N."/>
            <person name="McCulloch J.A."/>
        </authorList>
    </citation>
    <scope>NUCLEOTIDE SEQUENCE [LARGE SCALE GENOMIC DNA]</scope>
    <source>
        <strain evidence="1">IEC33019</strain>
    </source>
</reference>
<protein>
    <recommendedName>
        <fullName evidence="2">Prophage PssSM-01</fullName>
    </recommendedName>
</protein>
<evidence type="ECO:0008006" key="2">
    <source>
        <dbReference type="Google" id="ProtNLM"/>
    </source>
</evidence>
<gene>
    <name evidence="1" type="ORF">IEC33019_4978</name>
</gene>
<organism evidence="1">
    <name type="scientific">Pseudomonas putida</name>
    <name type="common">Arthrobacter siderocapsulatus</name>
    <dbReference type="NCBI Taxonomy" id="303"/>
    <lineage>
        <taxon>Bacteria</taxon>
        <taxon>Pseudomonadati</taxon>
        <taxon>Pseudomonadota</taxon>
        <taxon>Gammaproteobacteria</taxon>
        <taxon>Pseudomonadales</taxon>
        <taxon>Pseudomonadaceae</taxon>
        <taxon>Pseudomonas</taxon>
    </lineage>
</organism>
<sequence>MENKVVIKAEMSSEQASALLASLKSEYSAALNEHWYADTYRYVPEQDRHTAIVLKNPAMGAQRRLIGALTYSLKTAK</sequence>
<evidence type="ECO:0000313" key="1">
    <source>
        <dbReference type="EMBL" id="ANY90460.1"/>
    </source>
</evidence>